<sequence length="80" mass="9476">CTMPGCTKEFTRRYNLESHLRCHKGERPFVCPHCTTSDAASFARKHDLRRHIHSLHTEKRPHRCLHCPLTFSRSDALRRH</sequence>
<reference evidence="10" key="1">
    <citation type="journal article" date="2018" name="Nat. Microbiol.">
        <title>Leveraging single-cell genomics to expand the fungal tree of life.</title>
        <authorList>
            <person name="Ahrendt S.R."/>
            <person name="Quandt C.A."/>
            <person name="Ciobanu D."/>
            <person name="Clum A."/>
            <person name="Salamov A."/>
            <person name="Andreopoulos B."/>
            <person name="Cheng J.F."/>
            <person name="Woyke T."/>
            <person name="Pelin A."/>
            <person name="Henrissat B."/>
            <person name="Reynolds N.K."/>
            <person name="Benny G.L."/>
            <person name="Smith M.E."/>
            <person name="James T.Y."/>
            <person name="Grigoriev I.V."/>
        </authorList>
    </citation>
    <scope>NUCLEOTIDE SEQUENCE [LARGE SCALE GENOMIC DNA]</scope>
</reference>
<dbReference type="SUPFAM" id="SSF57667">
    <property type="entry name" value="beta-beta-alpha zinc fingers"/>
    <property type="match status" value="2"/>
</dbReference>
<dbReference type="InterPro" id="IPR013087">
    <property type="entry name" value="Znf_C2H2_type"/>
</dbReference>
<dbReference type="GO" id="GO:0000981">
    <property type="term" value="F:DNA-binding transcription factor activity, RNA polymerase II-specific"/>
    <property type="evidence" value="ECO:0007669"/>
    <property type="project" value="TreeGrafter"/>
</dbReference>
<evidence type="ECO:0000313" key="9">
    <source>
        <dbReference type="EMBL" id="RKO92219.1"/>
    </source>
</evidence>
<keyword evidence="5" id="KW-0805">Transcription regulation</keyword>
<evidence type="ECO:0000256" key="6">
    <source>
        <dbReference type="ARBA" id="ARBA00023163"/>
    </source>
</evidence>
<feature type="domain" description="C2H2-type" evidence="8">
    <location>
        <begin position="1"/>
        <end position="28"/>
    </location>
</feature>
<feature type="domain" description="C2H2-type" evidence="8">
    <location>
        <begin position="29"/>
        <end position="61"/>
    </location>
</feature>
<proteinExistence type="predicted"/>
<evidence type="ECO:0000256" key="7">
    <source>
        <dbReference type="PROSITE-ProRule" id="PRU00042"/>
    </source>
</evidence>
<evidence type="ECO:0000256" key="1">
    <source>
        <dbReference type="ARBA" id="ARBA00022723"/>
    </source>
</evidence>
<dbReference type="PANTHER" id="PTHR23235">
    <property type="entry name" value="KRUEPPEL-LIKE TRANSCRIPTION FACTOR"/>
    <property type="match status" value="1"/>
</dbReference>
<organism evidence="9 10">
    <name type="scientific">Blyttiomyces helicus</name>
    <dbReference type="NCBI Taxonomy" id="388810"/>
    <lineage>
        <taxon>Eukaryota</taxon>
        <taxon>Fungi</taxon>
        <taxon>Fungi incertae sedis</taxon>
        <taxon>Chytridiomycota</taxon>
        <taxon>Chytridiomycota incertae sedis</taxon>
        <taxon>Chytridiomycetes</taxon>
        <taxon>Chytridiomycetes incertae sedis</taxon>
        <taxon>Blyttiomyces</taxon>
    </lineage>
</organism>
<keyword evidence="3 7" id="KW-0863">Zinc-finger</keyword>
<evidence type="ECO:0000313" key="10">
    <source>
        <dbReference type="Proteomes" id="UP000269721"/>
    </source>
</evidence>
<evidence type="ECO:0000256" key="2">
    <source>
        <dbReference type="ARBA" id="ARBA00022737"/>
    </source>
</evidence>
<dbReference type="Proteomes" id="UP000269721">
    <property type="component" value="Unassembled WGS sequence"/>
</dbReference>
<keyword evidence="2" id="KW-0677">Repeat</keyword>
<dbReference type="Pfam" id="PF00096">
    <property type="entry name" value="zf-C2H2"/>
    <property type="match status" value="2"/>
</dbReference>
<keyword evidence="6" id="KW-0804">Transcription</keyword>
<dbReference type="PROSITE" id="PS50157">
    <property type="entry name" value="ZINC_FINGER_C2H2_2"/>
    <property type="match status" value="2"/>
</dbReference>
<dbReference type="SMART" id="SM00355">
    <property type="entry name" value="ZnF_C2H2"/>
    <property type="match status" value="3"/>
</dbReference>
<dbReference type="InterPro" id="IPR036236">
    <property type="entry name" value="Znf_C2H2_sf"/>
</dbReference>
<evidence type="ECO:0000256" key="3">
    <source>
        <dbReference type="ARBA" id="ARBA00022771"/>
    </source>
</evidence>
<accession>A0A4P9WHC1</accession>
<dbReference type="FunFam" id="3.30.160.60:FF:000032">
    <property type="entry name" value="Krueppel-like factor 4"/>
    <property type="match status" value="1"/>
</dbReference>
<dbReference type="AlphaFoldDB" id="A0A4P9WHC1"/>
<protein>
    <recommendedName>
        <fullName evidence="8">C2H2-type domain-containing protein</fullName>
    </recommendedName>
</protein>
<dbReference type="GO" id="GO:0008270">
    <property type="term" value="F:zinc ion binding"/>
    <property type="evidence" value="ECO:0007669"/>
    <property type="project" value="UniProtKB-KW"/>
</dbReference>
<name>A0A4P9WHC1_9FUNG</name>
<evidence type="ECO:0000259" key="8">
    <source>
        <dbReference type="PROSITE" id="PS50157"/>
    </source>
</evidence>
<evidence type="ECO:0000256" key="5">
    <source>
        <dbReference type="ARBA" id="ARBA00023015"/>
    </source>
</evidence>
<dbReference type="PANTHER" id="PTHR23235:SF120">
    <property type="entry name" value="KRUPPEL-LIKE FACTOR 15"/>
    <property type="match status" value="1"/>
</dbReference>
<dbReference type="OrthoDB" id="8117402at2759"/>
<dbReference type="PROSITE" id="PS00028">
    <property type="entry name" value="ZINC_FINGER_C2H2_1"/>
    <property type="match status" value="1"/>
</dbReference>
<dbReference type="GO" id="GO:0000978">
    <property type="term" value="F:RNA polymerase II cis-regulatory region sequence-specific DNA binding"/>
    <property type="evidence" value="ECO:0007669"/>
    <property type="project" value="TreeGrafter"/>
</dbReference>
<feature type="non-terminal residue" evidence="9">
    <location>
        <position position="1"/>
    </location>
</feature>
<keyword evidence="10" id="KW-1185">Reference proteome</keyword>
<keyword evidence="1" id="KW-0479">Metal-binding</keyword>
<feature type="non-terminal residue" evidence="9">
    <location>
        <position position="80"/>
    </location>
</feature>
<dbReference type="Gene3D" id="3.30.160.60">
    <property type="entry name" value="Classic Zinc Finger"/>
    <property type="match status" value="3"/>
</dbReference>
<dbReference type="EMBL" id="KZ994730">
    <property type="protein sequence ID" value="RKO92219.1"/>
    <property type="molecule type" value="Genomic_DNA"/>
</dbReference>
<keyword evidence="4" id="KW-0862">Zinc</keyword>
<evidence type="ECO:0000256" key="4">
    <source>
        <dbReference type="ARBA" id="ARBA00022833"/>
    </source>
</evidence>
<gene>
    <name evidence="9" type="ORF">BDK51DRAFT_2844</name>
</gene>